<organism evidence="3 4">
    <name type="scientific">Allonocardiopsis opalescens</name>
    <dbReference type="NCBI Taxonomy" id="1144618"/>
    <lineage>
        <taxon>Bacteria</taxon>
        <taxon>Bacillati</taxon>
        <taxon>Actinomycetota</taxon>
        <taxon>Actinomycetes</taxon>
        <taxon>Streptosporangiales</taxon>
        <taxon>Allonocardiopsis</taxon>
    </lineage>
</organism>
<feature type="transmembrane region" description="Helical" evidence="2">
    <location>
        <begin position="273"/>
        <end position="291"/>
    </location>
</feature>
<feature type="transmembrane region" description="Helical" evidence="2">
    <location>
        <begin position="21"/>
        <end position="41"/>
    </location>
</feature>
<evidence type="ECO:0000256" key="1">
    <source>
        <dbReference type="SAM" id="MobiDB-lite"/>
    </source>
</evidence>
<dbReference type="PANTHER" id="PTHR41771:SF1">
    <property type="entry name" value="MEMBRANE PROTEIN"/>
    <property type="match status" value="1"/>
</dbReference>
<dbReference type="PANTHER" id="PTHR41771">
    <property type="entry name" value="MEMBRANE PROTEIN-RELATED"/>
    <property type="match status" value="1"/>
</dbReference>
<evidence type="ECO:0000313" key="4">
    <source>
        <dbReference type="Proteomes" id="UP000237846"/>
    </source>
</evidence>
<feature type="transmembrane region" description="Helical" evidence="2">
    <location>
        <begin position="371"/>
        <end position="396"/>
    </location>
</feature>
<feature type="region of interest" description="Disordered" evidence="1">
    <location>
        <begin position="98"/>
        <end position="118"/>
    </location>
</feature>
<proteinExistence type="predicted"/>
<gene>
    <name evidence="3" type="ORF">CLV72_105308</name>
</gene>
<dbReference type="Proteomes" id="UP000237846">
    <property type="component" value="Unassembled WGS sequence"/>
</dbReference>
<comment type="caution">
    <text evidence="3">The sequence shown here is derived from an EMBL/GenBank/DDBJ whole genome shotgun (WGS) entry which is preliminary data.</text>
</comment>
<evidence type="ECO:0000256" key="2">
    <source>
        <dbReference type="SAM" id="Phobius"/>
    </source>
</evidence>
<feature type="transmembrane region" description="Helical" evidence="2">
    <location>
        <begin position="233"/>
        <end position="253"/>
    </location>
</feature>
<dbReference type="RefSeq" id="WP_106247787.1">
    <property type="nucleotide sequence ID" value="NZ_PVZC01000005.1"/>
</dbReference>
<feature type="transmembrane region" description="Helical" evidence="2">
    <location>
        <begin position="156"/>
        <end position="173"/>
    </location>
</feature>
<dbReference type="Pfam" id="PF07907">
    <property type="entry name" value="YibE_F"/>
    <property type="match status" value="1"/>
</dbReference>
<feature type="transmembrane region" description="Helical" evidence="2">
    <location>
        <begin position="180"/>
        <end position="198"/>
    </location>
</feature>
<dbReference type="InterPro" id="IPR012507">
    <property type="entry name" value="YibE_F"/>
</dbReference>
<keyword evidence="2" id="KW-0812">Transmembrane</keyword>
<keyword evidence="4" id="KW-1185">Reference proteome</keyword>
<keyword evidence="2" id="KW-0472">Membrane</keyword>
<protein>
    <submittedName>
        <fullName evidence="3">YibE/F-like protein</fullName>
    </submittedName>
</protein>
<feature type="transmembrane region" description="Helical" evidence="2">
    <location>
        <begin position="332"/>
        <end position="351"/>
    </location>
</feature>
<keyword evidence="2" id="KW-1133">Transmembrane helix</keyword>
<accession>A0A2T0Q2D7</accession>
<evidence type="ECO:0000313" key="3">
    <source>
        <dbReference type="EMBL" id="PRX97955.1"/>
    </source>
</evidence>
<name>A0A2T0Q2D7_9ACTN</name>
<dbReference type="OrthoDB" id="5846312at2"/>
<dbReference type="EMBL" id="PVZC01000005">
    <property type="protein sequence ID" value="PRX97955.1"/>
    <property type="molecule type" value="Genomic_DNA"/>
</dbReference>
<dbReference type="AlphaFoldDB" id="A0A2T0Q2D7"/>
<reference evidence="3 4" key="1">
    <citation type="submission" date="2018-03" db="EMBL/GenBank/DDBJ databases">
        <title>Genomic Encyclopedia of Archaeal and Bacterial Type Strains, Phase II (KMG-II): from individual species to whole genera.</title>
        <authorList>
            <person name="Goeker M."/>
        </authorList>
    </citation>
    <scope>NUCLEOTIDE SEQUENCE [LARGE SCALE GENOMIC DNA]</scope>
    <source>
        <strain evidence="3 4">DSM 45601</strain>
    </source>
</reference>
<feature type="transmembrane region" description="Helical" evidence="2">
    <location>
        <begin position="204"/>
        <end position="221"/>
    </location>
</feature>
<sequence length="423" mass="42847">MGGRHGQRSGEPGWEAWPAPLYVIVPLAGLTLIALIVLWPAPVPTSGQAAPGMERVTGTIAEITSTPCPEAPAVEGAPAGGQETDPGECGRAQVELTGGSAAGESVTTDLPTGPGPHGYDPGDRVVLMSMPAAPGGPEAAAAPAYQIVDHDRSTPLAVWGVAFALAVIAFGRWRGVMSLIGLAVTFVLLLMFIIPAILAGQPPLLVAVVGSTAIMLVVLYLTHGFALSTSMAVIGTLSSLCLTGLLSLAAIGMTELNGITDESSFYLDMSHQINTQGLLLASIIIGSLGVLDDVTVTQAATVTELARANPSYGFRRLYQAASRVGRAHIASVINTIILAYAGASLPLLLLINVSAQPLGEVLANPVFGQEIVRAVAGTLGLIAAVPITTALTALAVTRSAAAASGRDRAAEAPAVAAADAGTP</sequence>